<dbReference type="STRING" id="574651.SAMN04487968_102302"/>
<dbReference type="AlphaFoldDB" id="A0A1I1EZL9"/>
<dbReference type="Pfam" id="PF04203">
    <property type="entry name" value="Sortase"/>
    <property type="match status" value="1"/>
</dbReference>
<reference evidence="3 4" key="1">
    <citation type="submission" date="2016-10" db="EMBL/GenBank/DDBJ databases">
        <authorList>
            <person name="de Groot N.N."/>
        </authorList>
    </citation>
    <scope>NUCLEOTIDE SEQUENCE [LARGE SCALE GENOMIC DNA]</scope>
    <source>
        <strain evidence="3 4">CGMCC 1.7056</strain>
    </source>
</reference>
<gene>
    <name evidence="3" type="ORF">SAMN04487968_102302</name>
</gene>
<dbReference type="SUPFAM" id="SSF63817">
    <property type="entry name" value="Sortase"/>
    <property type="match status" value="1"/>
</dbReference>
<dbReference type="InterPro" id="IPR053465">
    <property type="entry name" value="Sortase_Class_E"/>
</dbReference>
<accession>A0A1I1EZL9</accession>
<organism evidence="3 4">
    <name type="scientific">Nocardioides terrae</name>
    <dbReference type="NCBI Taxonomy" id="574651"/>
    <lineage>
        <taxon>Bacteria</taxon>
        <taxon>Bacillati</taxon>
        <taxon>Actinomycetota</taxon>
        <taxon>Actinomycetes</taxon>
        <taxon>Propionibacteriales</taxon>
        <taxon>Nocardioidaceae</taxon>
        <taxon>Nocardioides</taxon>
    </lineage>
</organism>
<keyword evidence="1" id="KW-0378">Hydrolase</keyword>
<evidence type="ECO:0000313" key="3">
    <source>
        <dbReference type="EMBL" id="SFB92092.1"/>
    </source>
</evidence>
<evidence type="ECO:0000313" key="4">
    <source>
        <dbReference type="Proteomes" id="UP000198832"/>
    </source>
</evidence>
<dbReference type="GO" id="GO:0016787">
    <property type="term" value="F:hydrolase activity"/>
    <property type="evidence" value="ECO:0007669"/>
    <property type="project" value="UniProtKB-KW"/>
</dbReference>
<proteinExistence type="predicted"/>
<feature type="active site" description="Proton donor/acceptor" evidence="2">
    <location>
        <position position="108"/>
    </location>
</feature>
<dbReference type="Proteomes" id="UP000198832">
    <property type="component" value="Unassembled WGS sequence"/>
</dbReference>
<evidence type="ECO:0000256" key="1">
    <source>
        <dbReference type="ARBA" id="ARBA00022801"/>
    </source>
</evidence>
<protein>
    <submittedName>
        <fullName evidence="3">Sortase A</fullName>
    </submittedName>
</protein>
<feature type="active site" description="Acyl-thioester intermediate" evidence="2">
    <location>
        <position position="186"/>
    </location>
</feature>
<sequence length="213" mass="22806">MWPGLVLACLGVVLLGYVGWEYAGTNVVSHHRHHDLERRLHESWATGHPSVRTKWGKAEALVRIPRFGAGYRVPVLEGTDSAALASGFGHYEGTAGPGEAGNYALAAHRVTHGEPLRDMPDLREGDEVVVETATATYTYRLVTGGTDLVVSSTATWVTDPVPRNPTAGGAEPPQDASQHLLTLTTCSELFHTDDRTIVFGVLVGTVERDAAAS</sequence>
<dbReference type="NCBIfam" id="NF033747">
    <property type="entry name" value="class_E_sortase"/>
    <property type="match status" value="1"/>
</dbReference>
<name>A0A1I1EZL9_9ACTN</name>
<evidence type="ECO:0000256" key="2">
    <source>
        <dbReference type="PIRSR" id="PIRSR605754-1"/>
    </source>
</evidence>
<dbReference type="CDD" id="cd05830">
    <property type="entry name" value="Sortase_E"/>
    <property type="match status" value="1"/>
</dbReference>
<dbReference type="InterPro" id="IPR005754">
    <property type="entry name" value="Sortase"/>
</dbReference>
<dbReference type="InterPro" id="IPR042003">
    <property type="entry name" value="Sortase_E"/>
</dbReference>
<keyword evidence="4" id="KW-1185">Reference proteome</keyword>
<dbReference type="InterPro" id="IPR023365">
    <property type="entry name" value="Sortase_dom-sf"/>
</dbReference>
<dbReference type="EMBL" id="FOLB01000002">
    <property type="protein sequence ID" value="SFB92092.1"/>
    <property type="molecule type" value="Genomic_DNA"/>
</dbReference>
<dbReference type="Gene3D" id="2.40.260.10">
    <property type="entry name" value="Sortase"/>
    <property type="match status" value="1"/>
</dbReference>